<proteinExistence type="inferred from homology"/>
<dbReference type="PIRSF" id="PIRSF001430">
    <property type="entry name" value="tRNA_psdUrid_synth"/>
    <property type="match status" value="1"/>
</dbReference>
<dbReference type="GO" id="GO:0003723">
    <property type="term" value="F:RNA binding"/>
    <property type="evidence" value="ECO:0007669"/>
    <property type="project" value="InterPro"/>
</dbReference>
<dbReference type="Pfam" id="PF01416">
    <property type="entry name" value="PseudoU_synth_1"/>
    <property type="match status" value="2"/>
</dbReference>
<dbReference type="Gene3D" id="3.30.70.660">
    <property type="entry name" value="Pseudouridine synthase I, catalytic domain, C-terminal subdomain"/>
    <property type="match status" value="1"/>
</dbReference>
<comment type="subunit">
    <text evidence="4">Homodimer.</text>
</comment>
<gene>
    <name evidence="4" type="primary">truA</name>
    <name evidence="9" type="ordered locus">Marky_1738</name>
</gene>
<dbReference type="Gene3D" id="3.30.70.580">
    <property type="entry name" value="Pseudouridine synthase I, catalytic domain, N-terminal subdomain"/>
    <property type="match status" value="1"/>
</dbReference>
<evidence type="ECO:0000313" key="9">
    <source>
        <dbReference type="EMBL" id="AEB12473.1"/>
    </source>
</evidence>
<dbReference type="AlphaFoldDB" id="F2NMT9"/>
<feature type="domain" description="Pseudouridine synthase I TruA alpha/beta" evidence="8">
    <location>
        <begin position="9"/>
        <end position="105"/>
    </location>
</feature>
<organism evidence="9 10">
    <name type="scientific">Marinithermus hydrothermalis (strain DSM 14884 / JCM 11576 / T1)</name>
    <dbReference type="NCBI Taxonomy" id="869210"/>
    <lineage>
        <taxon>Bacteria</taxon>
        <taxon>Thermotogati</taxon>
        <taxon>Deinococcota</taxon>
        <taxon>Deinococci</taxon>
        <taxon>Thermales</taxon>
        <taxon>Thermaceae</taxon>
        <taxon>Marinithermus</taxon>
    </lineage>
</organism>
<evidence type="ECO:0000256" key="3">
    <source>
        <dbReference type="ARBA" id="ARBA00023235"/>
    </source>
</evidence>
<dbReference type="InterPro" id="IPR020095">
    <property type="entry name" value="PsdUridine_synth_TruA_C"/>
</dbReference>
<accession>F2NMT9</accession>
<evidence type="ECO:0000256" key="4">
    <source>
        <dbReference type="HAMAP-Rule" id="MF_00171"/>
    </source>
</evidence>
<dbReference type="PANTHER" id="PTHR11142">
    <property type="entry name" value="PSEUDOURIDYLATE SYNTHASE"/>
    <property type="match status" value="1"/>
</dbReference>
<feature type="domain" description="Pseudouridine synthase I TruA alpha/beta" evidence="8">
    <location>
        <begin position="146"/>
        <end position="243"/>
    </location>
</feature>
<evidence type="ECO:0000259" key="8">
    <source>
        <dbReference type="Pfam" id="PF01416"/>
    </source>
</evidence>
<keyword evidence="10" id="KW-1185">Reference proteome</keyword>
<dbReference type="InterPro" id="IPR020094">
    <property type="entry name" value="TruA/RsuA/RluB/E/F_N"/>
</dbReference>
<dbReference type="FunFam" id="3.30.70.580:FF:000001">
    <property type="entry name" value="tRNA pseudouridine synthase A"/>
    <property type="match status" value="1"/>
</dbReference>
<evidence type="ECO:0000256" key="5">
    <source>
        <dbReference type="PIRSR" id="PIRSR001430-1"/>
    </source>
</evidence>
<dbReference type="Proteomes" id="UP000007030">
    <property type="component" value="Chromosome"/>
</dbReference>
<dbReference type="eggNOG" id="COG0101">
    <property type="taxonomic scope" value="Bacteria"/>
</dbReference>
<dbReference type="HOGENOM" id="CLU_014673_0_1_0"/>
<protein>
    <recommendedName>
        <fullName evidence="4">tRNA pseudouridine synthase A</fullName>
        <ecNumber evidence="4">5.4.99.12</ecNumber>
    </recommendedName>
    <alternativeName>
        <fullName evidence="4">tRNA pseudouridine(38-40) synthase</fullName>
    </alternativeName>
    <alternativeName>
        <fullName evidence="4">tRNA pseudouridylate synthase I</fullName>
    </alternativeName>
    <alternativeName>
        <fullName evidence="4">tRNA-uridine isomerase I</fullName>
    </alternativeName>
</protein>
<comment type="function">
    <text evidence="4">Formation of pseudouridine at positions 38, 39 and 40 in the anticodon stem and loop of transfer RNAs.</text>
</comment>
<keyword evidence="3 4" id="KW-0413">Isomerase</keyword>
<dbReference type="OrthoDB" id="9811823at2"/>
<keyword evidence="2 4" id="KW-0819">tRNA processing</keyword>
<comment type="catalytic activity">
    <reaction evidence="4 7">
        <text>uridine(38/39/40) in tRNA = pseudouridine(38/39/40) in tRNA</text>
        <dbReference type="Rhea" id="RHEA:22376"/>
        <dbReference type="Rhea" id="RHEA-COMP:10085"/>
        <dbReference type="Rhea" id="RHEA-COMP:10087"/>
        <dbReference type="ChEBI" id="CHEBI:65314"/>
        <dbReference type="ChEBI" id="CHEBI:65315"/>
        <dbReference type="EC" id="5.4.99.12"/>
    </reaction>
</comment>
<dbReference type="HAMAP" id="MF_00171">
    <property type="entry name" value="TruA"/>
    <property type="match status" value="1"/>
</dbReference>
<evidence type="ECO:0000256" key="2">
    <source>
        <dbReference type="ARBA" id="ARBA00022694"/>
    </source>
</evidence>
<dbReference type="EC" id="5.4.99.12" evidence="4"/>
<evidence type="ECO:0000256" key="1">
    <source>
        <dbReference type="ARBA" id="ARBA00009375"/>
    </source>
</evidence>
<evidence type="ECO:0000313" key="10">
    <source>
        <dbReference type="Proteomes" id="UP000007030"/>
    </source>
</evidence>
<sequence length="249" mass="27762">MRRIKLTLEYDGTRFAGFQRQAKGERTVQAELESALAQIPGAVPKVVAAGRTDAGVHALGMVVHYDTEDRIPPEKIPYALNRLLPPDVRALAAEAAPPGFHARYSCHWRRYRYRILNRQMPSALARERTWWVPKPLDANAMQQGLAHFLGEHDFKAFATQERRGTVRTLYRARLERCGEEIVIDLVGNGFLRGQVRAMVGTLVEVGLGKRDPDVIAWLLAHGERKDAGPSAPPQGLYFVAAGYAPWNGS</sequence>
<feature type="active site" description="Nucleophile" evidence="4 5">
    <location>
        <position position="53"/>
    </location>
</feature>
<dbReference type="InterPro" id="IPR001406">
    <property type="entry name" value="PsdUridine_synth_TruA"/>
</dbReference>
<dbReference type="KEGG" id="mhd:Marky_1738"/>
<feature type="binding site" evidence="4 6">
    <location>
        <position position="111"/>
    </location>
    <ligand>
        <name>substrate</name>
    </ligand>
</feature>
<dbReference type="EMBL" id="CP002630">
    <property type="protein sequence ID" value="AEB12473.1"/>
    <property type="molecule type" value="Genomic_DNA"/>
</dbReference>
<evidence type="ECO:0000256" key="6">
    <source>
        <dbReference type="PIRSR" id="PIRSR001430-2"/>
    </source>
</evidence>
<comment type="caution">
    <text evidence="4">Lacks conserved residue(s) required for the propagation of feature annotation.</text>
</comment>
<dbReference type="InterPro" id="IPR020103">
    <property type="entry name" value="PsdUridine_synth_cat_dom_sf"/>
</dbReference>
<dbReference type="RefSeq" id="WP_013704519.1">
    <property type="nucleotide sequence ID" value="NC_015387.1"/>
</dbReference>
<dbReference type="GO" id="GO:0031119">
    <property type="term" value="P:tRNA pseudouridine synthesis"/>
    <property type="evidence" value="ECO:0007669"/>
    <property type="project" value="UniProtKB-UniRule"/>
</dbReference>
<dbReference type="NCBIfam" id="TIGR00071">
    <property type="entry name" value="hisT_truA"/>
    <property type="match status" value="1"/>
</dbReference>
<dbReference type="InterPro" id="IPR020097">
    <property type="entry name" value="PsdUridine_synth_TruA_a/b_dom"/>
</dbReference>
<dbReference type="CDD" id="cd02570">
    <property type="entry name" value="PseudoU_synth_EcTruA"/>
    <property type="match status" value="1"/>
</dbReference>
<reference evidence="9 10" key="1">
    <citation type="journal article" date="2012" name="Stand. Genomic Sci.">
        <title>Complete genome sequence of the aerobic, heterotroph Marinithermus hydrothermalis type strain (T1(T)) from a deep-sea hydrothermal vent chimney.</title>
        <authorList>
            <person name="Copeland A."/>
            <person name="Gu W."/>
            <person name="Yasawong M."/>
            <person name="Lapidus A."/>
            <person name="Lucas S."/>
            <person name="Deshpande S."/>
            <person name="Pagani I."/>
            <person name="Tapia R."/>
            <person name="Cheng J.F."/>
            <person name="Goodwin L.A."/>
            <person name="Pitluck S."/>
            <person name="Liolios K."/>
            <person name="Ivanova N."/>
            <person name="Mavromatis K."/>
            <person name="Mikhailova N."/>
            <person name="Pati A."/>
            <person name="Chen A."/>
            <person name="Palaniappan K."/>
            <person name="Land M."/>
            <person name="Pan C."/>
            <person name="Brambilla E.M."/>
            <person name="Rohde M."/>
            <person name="Tindall B.J."/>
            <person name="Sikorski J."/>
            <person name="Goker M."/>
            <person name="Detter J.C."/>
            <person name="Bristow J."/>
            <person name="Eisen J.A."/>
            <person name="Markowitz V."/>
            <person name="Hugenholtz P."/>
            <person name="Kyrpides N.C."/>
            <person name="Klenk H.P."/>
            <person name="Woyke T."/>
        </authorList>
    </citation>
    <scope>NUCLEOTIDE SEQUENCE [LARGE SCALE GENOMIC DNA]</scope>
    <source>
        <strain evidence="10">DSM 14884 / JCM 11576 / T1</strain>
    </source>
</reference>
<dbReference type="STRING" id="869210.Marky_1738"/>
<dbReference type="PANTHER" id="PTHR11142:SF0">
    <property type="entry name" value="TRNA PSEUDOURIDINE SYNTHASE-LIKE 1"/>
    <property type="match status" value="1"/>
</dbReference>
<comment type="similarity">
    <text evidence="1 4 7">Belongs to the tRNA pseudouridine synthase TruA family.</text>
</comment>
<evidence type="ECO:0000256" key="7">
    <source>
        <dbReference type="RuleBase" id="RU003792"/>
    </source>
</evidence>
<dbReference type="SUPFAM" id="SSF55120">
    <property type="entry name" value="Pseudouridine synthase"/>
    <property type="match status" value="1"/>
</dbReference>
<name>F2NMT9_MARHT</name>
<dbReference type="GO" id="GO:0160147">
    <property type="term" value="F:tRNA pseudouridine(38-40) synthase activity"/>
    <property type="evidence" value="ECO:0007669"/>
    <property type="project" value="UniProtKB-EC"/>
</dbReference>